<comment type="caution">
    <text evidence="4">The sequence shown here is derived from an EMBL/GenBank/DDBJ whole genome shotgun (WGS) entry which is preliminary data.</text>
</comment>
<evidence type="ECO:0000256" key="1">
    <source>
        <dbReference type="ARBA" id="ARBA00006068"/>
    </source>
</evidence>
<keyword evidence="2" id="KW-0812">Transmembrane</keyword>
<sequence>MPTSLEKKRTRSSRHSKPKKRFWPTLLKGTIIVALMAVVAVLGYGAKLLTDAEDLMINNYRPRSTANGENTNDKIIPRKDPFSILLLGVDDNDERELGSNRTDTMILVTVNPKNSHISMVSIPRDTYTHIEGKDYETYGKINSAYTVGKEESSIKAVEELVSVPVNFYVTVDFEAFEKIVDALDGIEVKVPVEIHEANAEVTKMIHLKPGKQTLNGEQALAFARTRKIDNDIKRGERQQMVVEAVIHKAMQVGSIGKYSEVLNSLNNHFWTDMNKDTMMQIAKSGFTNDYKFKSYTFSWMSFNYEGQSMVGLHEDSLEYISHKLNVELGNEEEDERDQEDYVFESNNQVSYKTYPSYGAVDDY</sequence>
<dbReference type="NCBIfam" id="TIGR00350">
    <property type="entry name" value="lytR_cpsA_psr"/>
    <property type="match status" value="1"/>
</dbReference>
<dbReference type="EMBL" id="PXZH01000001">
    <property type="protein sequence ID" value="RST89825.1"/>
    <property type="molecule type" value="Genomic_DNA"/>
</dbReference>
<keyword evidence="5" id="KW-1185">Reference proteome</keyword>
<dbReference type="PANTHER" id="PTHR33392">
    <property type="entry name" value="POLYISOPRENYL-TEICHOIC ACID--PEPTIDOGLYCAN TEICHOIC ACID TRANSFERASE TAGU"/>
    <property type="match status" value="1"/>
</dbReference>
<evidence type="ECO:0000256" key="2">
    <source>
        <dbReference type="SAM" id="Phobius"/>
    </source>
</evidence>
<name>A0A3S0ACT8_9ENTE</name>
<comment type="similarity">
    <text evidence="1">Belongs to the LytR/CpsA/Psr (LCP) family.</text>
</comment>
<reference evidence="4 5" key="1">
    <citation type="submission" date="2018-03" db="EMBL/GenBank/DDBJ databases">
        <authorList>
            <person name="Gulvik C.A."/>
        </authorList>
    </citation>
    <scope>NUCLEOTIDE SEQUENCE [LARGE SCALE GENOMIC DNA]</scope>
    <source>
        <strain evidence="4 5">JCM 31581</strain>
    </source>
</reference>
<dbReference type="PANTHER" id="PTHR33392:SF3">
    <property type="entry name" value="POLYISOPRENYL-TEICHOIC ACID--PEPTIDOGLYCAN TEICHOIC ACID TRANSFERASE TAGT"/>
    <property type="match status" value="1"/>
</dbReference>
<dbReference type="InterPro" id="IPR050922">
    <property type="entry name" value="LytR/CpsA/Psr_CW_biosynth"/>
</dbReference>
<dbReference type="InterPro" id="IPR004474">
    <property type="entry name" value="LytR_CpsA_psr"/>
</dbReference>
<feature type="domain" description="Cell envelope-related transcriptional attenuator" evidence="3">
    <location>
        <begin position="101"/>
        <end position="249"/>
    </location>
</feature>
<keyword evidence="2" id="KW-0472">Membrane</keyword>
<dbReference type="AlphaFoldDB" id="A0A3S0ACT8"/>
<keyword evidence="2" id="KW-1133">Transmembrane helix</keyword>
<evidence type="ECO:0000259" key="3">
    <source>
        <dbReference type="Pfam" id="PF03816"/>
    </source>
</evidence>
<gene>
    <name evidence="4" type="ORF">C7P63_01730</name>
</gene>
<feature type="transmembrane region" description="Helical" evidence="2">
    <location>
        <begin position="21"/>
        <end position="46"/>
    </location>
</feature>
<protein>
    <submittedName>
        <fullName evidence="4">LytR family transcriptional regulator</fullName>
    </submittedName>
</protein>
<dbReference type="Pfam" id="PF03816">
    <property type="entry name" value="LytR_cpsA_psr"/>
    <property type="match status" value="1"/>
</dbReference>
<organism evidence="4 5">
    <name type="scientific">Vagococcus humatus</name>
    <dbReference type="NCBI Taxonomy" id="1889241"/>
    <lineage>
        <taxon>Bacteria</taxon>
        <taxon>Bacillati</taxon>
        <taxon>Bacillota</taxon>
        <taxon>Bacilli</taxon>
        <taxon>Lactobacillales</taxon>
        <taxon>Enterococcaceae</taxon>
        <taxon>Vagococcus</taxon>
    </lineage>
</organism>
<accession>A0A3S0ACT8</accession>
<evidence type="ECO:0000313" key="4">
    <source>
        <dbReference type="EMBL" id="RST89825.1"/>
    </source>
</evidence>
<dbReference type="OrthoDB" id="27330at2"/>
<evidence type="ECO:0000313" key="5">
    <source>
        <dbReference type="Proteomes" id="UP000277864"/>
    </source>
</evidence>
<dbReference type="Proteomes" id="UP000277864">
    <property type="component" value="Unassembled WGS sequence"/>
</dbReference>
<dbReference type="Gene3D" id="3.40.630.190">
    <property type="entry name" value="LCP protein"/>
    <property type="match status" value="1"/>
</dbReference>
<proteinExistence type="inferred from homology"/>